<dbReference type="GO" id="GO:0008175">
    <property type="term" value="F:tRNA methyltransferase activity"/>
    <property type="evidence" value="ECO:0007669"/>
    <property type="project" value="TreeGrafter"/>
</dbReference>
<evidence type="ECO:0000256" key="14">
    <source>
        <dbReference type="SAM" id="MobiDB-lite"/>
    </source>
</evidence>
<evidence type="ECO:0000256" key="6">
    <source>
        <dbReference type="ARBA" id="ARBA00018045"/>
    </source>
</evidence>
<evidence type="ECO:0000256" key="10">
    <source>
        <dbReference type="ARBA" id="ARBA00022694"/>
    </source>
</evidence>
<dbReference type="PANTHER" id="PTHR46529">
    <property type="entry name" value="TRNA WYBUTOSINE-SYNTHESIZING PROTEIN 4"/>
    <property type="match status" value="1"/>
</dbReference>
<feature type="region of interest" description="Disordered" evidence="14">
    <location>
        <begin position="1"/>
        <end position="20"/>
    </location>
</feature>
<feature type="compositionally biased region" description="Basic and acidic residues" evidence="14">
    <location>
        <begin position="7"/>
        <end position="16"/>
    </location>
</feature>
<evidence type="ECO:0000256" key="9">
    <source>
        <dbReference type="ARBA" id="ARBA00022691"/>
    </source>
</evidence>
<gene>
    <name evidence="15" type="primary">LCMT2</name>
    <name evidence="15" type="ORF">H4R34_003996</name>
</gene>
<name>A0A9W8B522_9FUNG</name>
<comment type="similarity">
    <text evidence="3">Belongs to the methyltransferase superfamily. LCMT family.</text>
</comment>
<comment type="catalytic activity">
    <reaction evidence="13">
        <text>7-[(3S)-(3-amino-3-methoxycarbonyl)propyl]wyosine(37) in tRNA(Phe) + S-adenosyl-L-methionine + CO2 = wybutosine(37) in tRNA(Phe) + S-adenosyl-L-homocysteine + 2 H(+)</text>
        <dbReference type="Rhea" id="RHEA:37119"/>
        <dbReference type="Rhea" id="RHEA-COMP:11844"/>
        <dbReference type="Rhea" id="RHEA-COMP:11847"/>
        <dbReference type="ChEBI" id="CHEBI:15378"/>
        <dbReference type="ChEBI" id="CHEBI:16526"/>
        <dbReference type="ChEBI" id="CHEBI:57856"/>
        <dbReference type="ChEBI" id="CHEBI:59789"/>
        <dbReference type="ChEBI" id="CHEBI:73544"/>
        <dbReference type="ChEBI" id="CHEBI:74275"/>
        <dbReference type="EC" id="2.3.1.231"/>
    </reaction>
</comment>
<dbReference type="Proteomes" id="UP001151582">
    <property type="component" value="Unassembled WGS sequence"/>
</dbReference>
<reference evidence="15" key="1">
    <citation type="submission" date="2022-07" db="EMBL/GenBank/DDBJ databases">
        <title>Phylogenomic reconstructions and comparative analyses of Kickxellomycotina fungi.</title>
        <authorList>
            <person name="Reynolds N.K."/>
            <person name="Stajich J.E."/>
            <person name="Barry K."/>
            <person name="Grigoriev I.V."/>
            <person name="Crous P."/>
            <person name="Smith M.E."/>
        </authorList>
    </citation>
    <scope>NUCLEOTIDE SEQUENCE</scope>
    <source>
        <strain evidence="15">RSA 567</strain>
    </source>
</reference>
<dbReference type="Gene3D" id="2.120.10.80">
    <property type="entry name" value="Kelch-type beta propeller"/>
    <property type="match status" value="1"/>
</dbReference>
<evidence type="ECO:0000256" key="12">
    <source>
        <dbReference type="ARBA" id="ARBA00030847"/>
    </source>
</evidence>
<organism evidence="15 16">
    <name type="scientific">Dimargaris verticillata</name>
    <dbReference type="NCBI Taxonomy" id="2761393"/>
    <lineage>
        <taxon>Eukaryota</taxon>
        <taxon>Fungi</taxon>
        <taxon>Fungi incertae sedis</taxon>
        <taxon>Zoopagomycota</taxon>
        <taxon>Kickxellomycotina</taxon>
        <taxon>Dimargaritomycetes</taxon>
        <taxon>Dimargaritales</taxon>
        <taxon>Dimargaritaceae</taxon>
        <taxon>Dimargaris</taxon>
    </lineage>
</organism>
<comment type="pathway">
    <text evidence="2">tRNA modification; wybutosine-tRNA(Phe) biosynthesis.</text>
</comment>
<keyword evidence="10" id="KW-0819">tRNA processing</keyword>
<dbReference type="PANTHER" id="PTHR46529:SF1">
    <property type="entry name" value="TRNA WYBUTOSINE-SYNTHESIZING PROTEIN 4"/>
    <property type="match status" value="1"/>
</dbReference>
<comment type="catalytic activity">
    <reaction evidence="1">
        <text>7-[(3S)-3-amino-3-carboxypropyl]wyosine(37) in tRNA(Phe) + S-adenosyl-L-methionine = 7-[(3S)-(3-amino-3-methoxycarbonyl)propyl]wyosine(37) in tRNA(Phe) + S-adenosyl-L-homocysteine</text>
        <dbReference type="Rhea" id="RHEA:36903"/>
        <dbReference type="Rhea" id="RHEA-COMP:10379"/>
        <dbReference type="Rhea" id="RHEA-COMP:11844"/>
        <dbReference type="ChEBI" id="CHEBI:57856"/>
        <dbReference type="ChEBI" id="CHEBI:59789"/>
        <dbReference type="ChEBI" id="CHEBI:73543"/>
        <dbReference type="ChEBI" id="CHEBI:74275"/>
        <dbReference type="EC" id="2.1.1.290"/>
    </reaction>
</comment>
<protein>
    <recommendedName>
        <fullName evidence="6">tRNA wybutosine-synthesizing protein 4</fullName>
        <ecNumber evidence="5">2.1.1.290</ecNumber>
        <ecNumber evidence="4">2.3.1.231</ecNumber>
    </recommendedName>
    <alternativeName>
        <fullName evidence="12">tRNA(Phe) (7-(3-amino-3-(methoxycarbonyl)propyl)wyosine(37)-N)-methoxycarbonyltransferase</fullName>
    </alternativeName>
    <alternativeName>
        <fullName evidence="11">tRNA(Phe) (7-(3-amino-3-carboxypropyl)wyosine(37)-O)-methyltransferase</fullName>
    </alternativeName>
</protein>
<proteinExistence type="inferred from homology"/>
<dbReference type="InterPro" id="IPR029063">
    <property type="entry name" value="SAM-dependent_MTases_sf"/>
</dbReference>
<dbReference type="EC" id="2.1.1.290" evidence="5"/>
<evidence type="ECO:0000256" key="4">
    <source>
        <dbReference type="ARBA" id="ARBA00012155"/>
    </source>
</evidence>
<dbReference type="Pfam" id="PF04072">
    <property type="entry name" value="LCM"/>
    <property type="match status" value="1"/>
</dbReference>
<evidence type="ECO:0000256" key="8">
    <source>
        <dbReference type="ARBA" id="ARBA00022679"/>
    </source>
</evidence>
<evidence type="ECO:0000313" key="16">
    <source>
        <dbReference type="Proteomes" id="UP001151582"/>
    </source>
</evidence>
<dbReference type="AlphaFoldDB" id="A0A9W8B522"/>
<dbReference type="EMBL" id="JANBQB010000436">
    <property type="protein sequence ID" value="KAJ1976389.1"/>
    <property type="molecule type" value="Genomic_DNA"/>
</dbReference>
<keyword evidence="16" id="KW-1185">Reference proteome</keyword>
<dbReference type="EC" id="2.3.1.231" evidence="4"/>
<dbReference type="InterPro" id="IPR007213">
    <property type="entry name" value="Ppm1/Ppm2/Tcmp"/>
</dbReference>
<keyword evidence="8" id="KW-0808">Transferase</keyword>
<dbReference type="InterPro" id="IPR015915">
    <property type="entry name" value="Kelch-typ_b-propeller"/>
</dbReference>
<sequence>MGTLANSRREQPERKTLQPCKASSATDLAVQGVWFGLRYPASTGFDETLPTGLQLMPAVPCNLGGRATTLGTNDNSIVSKRSADCIGYFREQQFLRHFVARKKSRRAPVINLGYFARSVVVDYFTSWHLNVPMSTITQDQQVVSAEISPVLPLEAAPTPPSRRKLIVLLGCGFDPSYFRMRARLIAQSYAYVEVDFPDLVQRKSRIIQQDPELQAMLATRHPEYQSNGNIVADDYYLIGSDLKYPDRLSQAFSDVGLDPTDEMLFISEVALVYMDPTDADQVIRWASHFPCARFVLYEQTIPTAQMNPFGQTMLLHFDKMRSTLKGTHMYPRVADQVARFRRQGWPFVAACELGQLWHALLPSTERQRIHALEPFDEWEEWHMKSAHYLVLFAESRAAHRASTVLSKSPDRLLRYDFISQWQPSVSTPLSPLPTTQLLRQASRQSLCNVRTCALSKVGQAFAKGMWHTLADSAMQVHRWGLTATALSNTGVMVFGGYGLPSNPEPNSFHQRLASPLLVPWSWMDGNTCSHSDISITASMSGTIPSPRLYHAAHRWGEANGIIFGGRASPTAALGDAFCFCKVAGQWQWSPLPLIPKNGVADGVPLPASSCLARYRHASCIISDPSNAHGSTMVVHGGVNSQRVTLDDMFVVDISSGQWSSIRLQPYGGQPQHLPAPRHSHSLTFIPASNRIWMVGGLLVDGTSDSGVFCIEPATWVCERVPLTYTPSEHVPLVDNCHVSTWSYLGRYSHQATPVPWCPHLILVVGGITPDTVLDWSTAWMLLDTDARSWCYLPMPHPLDTPTAWLLVGHQLVWKPTNDCDSQTISASDAELLVVGGGATCFSFGTHFNRNWVQFRIPCGAI</sequence>
<dbReference type="Pfam" id="PF13418">
    <property type="entry name" value="Beta-prop_TYW4"/>
    <property type="match status" value="1"/>
</dbReference>
<evidence type="ECO:0000313" key="15">
    <source>
        <dbReference type="EMBL" id="KAJ1976389.1"/>
    </source>
</evidence>
<dbReference type="SUPFAM" id="SSF53335">
    <property type="entry name" value="S-adenosyl-L-methionine-dependent methyltransferases"/>
    <property type="match status" value="1"/>
</dbReference>
<dbReference type="GO" id="GO:0030488">
    <property type="term" value="P:tRNA methylation"/>
    <property type="evidence" value="ECO:0007669"/>
    <property type="project" value="TreeGrafter"/>
</dbReference>
<comment type="caution">
    <text evidence="15">The sequence shown here is derived from an EMBL/GenBank/DDBJ whole genome shotgun (WGS) entry which is preliminary data.</text>
</comment>
<keyword evidence="9" id="KW-0949">S-adenosyl-L-methionine</keyword>
<evidence type="ECO:0000256" key="1">
    <source>
        <dbReference type="ARBA" id="ARBA00001806"/>
    </source>
</evidence>
<accession>A0A9W8B522</accession>
<evidence type="ECO:0000256" key="13">
    <source>
        <dbReference type="ARBA" id="ARBA00049250"/>
    </source>
</evidence>
<dbReference type="OrthoDB" id="47172at2759"/>
<dbReference type="GO" id="GO:0031591">
    <property type="term" value="P:wybutosine biosynthetic process"/>
    <property type="evidence" value="ECO:0007669"/>
    <property type="project" value="TreeGrafter"/>
</dbReference>
<evidence type="ECO:0000256" key="3">
    <source>
        <dbReference type="ARBA" id="ARBA00010703"/>
    </source>
</evidence>
<evidence type="ECO:0000256" key="7">
    <source>
        <dbReference type="ARBA" id="ARBA00022603"/>
    </source>
</evidence>
<evidence type="ECO:0000256" key="2">
    <source>
        <dbReference type="ARBA" id="ARBA00004797"/>
    </source>
</evidence>
<dbReference type="Gene3D" id="3.40.50.150">
    <property type="entry name" value="Vaccinia Virus protein VP39"/>
    <property type="match status" value="1"/>
</dbReference>
<dbReference type="SUPFAM" id="SSF117281">
    <property type="entry name" value="Kelch motif"/>
    <property type="match status" value="1"/>
</dbReference>
<keyword evidence="7 15" id="KW-0489">Methyltransferase</keyword>
<evidence type="ECO:0000256" key="5">
    <source>
        <dbReference type="ARBA" id="ARBA00012779"/>
    </source>
</evidence>
<evidence type="ECO:0000256" key="11">
    <source>
        <dbReference type="ARBA" id="ARBA00029750"/>
    </source>
</evidence>